<keyword evidence="9 11" id="KW-0472">Membrane</keyword>
<evidence type="ECO:0000256" key="8">
    <source>
        <dbReference type="ARBA" id="ARBA00023065"/>
    </source>
</evidence>
<evidence type="ECO:0000313" key="13">
    <source>
        <dbReference type="EMBL" id="SFW56923.1"/>
    </source>
</evidence>
<feature type="transmembrane region" description="Helical" evidence="11">
    <location>
        <begin position="35"/>
        <end position="53"/>
    </location>
</feature>
<dbReference type="Pfam" id="PF00119">
    <property type="entry name" value="ATP-synt_A"/>
    <property type="match status" value="1"/>
</dbReference>
<evidence type="ECO:0000256" key="2">
    <source>
        <dbReference type="ARBA" id="ARBA00006810"/>
    </source>
</evidence>
<evidence type="ECO:0000256" key="1">
    <source>
        <dbReference type="ARBA" id="ARBA00004141"/>
    </source>
</evidence>
<evidence type="ECO:0000313" key="14">
    <source>
        <dbReference type="Proteomes" id="UP000183257"/>
    </source>
</evidence>
<proteinExistence type="inferred from homology"/>
<keyword evidence="3 11" id="KW-0813">Transport</keyword>
<dbReference type="InterPro" id="IPR035908">
    <property type="entry name" value="F0_ATP_A_sf"/>
</dbReference>
<dbReference type="PRINTS" id="PR00123">
    <property type="entry name" value="ATPASEA"/>
</dbReference>
<keyword evidence="6 11" id="KW-0375">Hydrogen ion transport</keyword>
<dbReference type="GO" id="GO:0005886">
    <property type="term" value="C:plasma membrane"/>
    <property type="evidence" value="ECO:0007669"/>
    <property type="project" value="UniProtKB-SubCell"/>
</dbReference>
<dbReference type="AlphaFoldDB" id="A0A1K1QB94"/>
<evidence type="ECO:0000256" key="10">
    <source>
        <dbReference type="ARBA" id="ARBA00023310"/>
    </source>
</evidence>
<dbReference type="CDD" id="cd00310">
    <property type="entry name" value="ATP-synt_Fo_a_6"/>
    <property type="match status" value="1"/>
</dbReference>
<reference evidence="14" key="1">
    <citation type="submission" date="2016-11" db="EMBL/GenBank/DDBJ databases">
        <authorList>
            <person name="Varghese N."/>
            <person name="Submissions S."/>
        </authorList>
    </citation>
    <scope>NUCLEOTIDE SEQUENCE [LARGE SCALE GENOMIC DNA]</scope>
    <source>
        <strain evidence="14">DSM 24786</strain>
    </source>
</reference>
<comment type="function">
    <text evidence="11 12">Key component of the proton channel; it plays a direct role in the translocation of protons across the membrane.</text>
</comment>
<feature type="transmembrane region" description="Helical" evidence="11">
    <location>
        <begin position="168"/>
        <end position="187"/>
    </location>
</feature>
<organism evidence="13 14">
    <name type="scientific">Cellulophaga fucicola</name>
    <dbReference type="NCBI Taxonomy" id="76595"/>
    <lineage>
        <taxon>Bacteria</taxon>
        <taxon>Pseudomonadati</taxon>
        <taxon>Bacteroidota</taxon>
        <taxon>Flavobacteriia</taxon>
        <taxon>Flavobacteriales</taxon>
        <taxon>Flavobacteriaceae</taxon>
        <taxon>Cellulophaga</taxon>
    </lineage>
</organism>
<feature type="transmembrane region" description="Helical" evidence="11">
    <location>
        <begin position="257"/>
        <end position="274"/>
    </location>
</feature>
<keyword evidence="10 11" id="KW-0066">ATP synthesis</keyword>
<evidence type="ECO:0000256" key="3">
    <source>
        <dbReference type="ARBA" id="ARBA00022448"/>
    </source>
</evidence>
<sequence>MRCGFEIIINAVHLHRNFGTIIFIIKGMMIAQKSIKLIAILVFSLLPLFAVAGEEVGDHGDGKEFDASELINGHIGDSHEFHIADWDGHPITFYLPVILWSDNGLTVFSSEKFHHDNTGHHVVEANGQEFVRYNEVIFYKDKFEALSEDEKGAFNLDVRPLDFSITKLVFSMLMASVILFLLFFAVARSYKKNDKAPKGIAGFLEPLVIFVRDDIAIPNIGEKKYAKYMPYLLTIFFFIWINNVIGLIPFFPFSSNLTGNIFFTFVLSVITFLITSFSGNKDYWGHVFAPPVPKALYPIMIPIEIIGLITKPFALMIRLFANITAGHIIILSLISLIFIFKSIFIAPISGVFVLFMSVLEMLVAVLQAYVFTLLSALYIGQAVAEHDHH</sequence>
<evidence type="ECO:0000256" key="12">
    <source>
        <dbReference type="RuleBase" id="RU000483"/>
    </source>
</evidence>
<dbReference type="PANTHER" id="PTHR11410">
    <property type="entry name" value="ATP SYNTHASE SUBUNIT A"/>
    <property type="match status" value="1"/>
</dbReference>
<keyword evidence="11" id="KW-1003">Cell membrane</keyword>
<evidence type="ECO:0000256" key="4">
    <source>
        <dbReference type="ARBA" id="ARBA00022547"/>
    </source>
</evidence>
<dbReference type="STRING" id="76595.SAMN05660313_02531"/>
<accession>A0A1K1QB94</accession>
<keyword evidence="4 11" id="KW-0138">CF(0)</keyword>
<feature type="transmembrane region" description="Helical" evidence="11">
    <location>
        <begin position="352"/>
        <end position="379"/>
    </location>
</feature>
<keyword evidence="7 11" id="KW-1133">Transmembrane helix</keyword>
<feature type="transmembrane region" description="Helical" evidence="11">
    <location>
        <begin position="319"/>
        <end position="340"/>
    </location>
</feature>
<dbReference type="InterPro" id="IPR045083">
    <property type="entry name" value="ATP_synth_F0_asu_bact/mt"/>
</dbReference>
<dbReference type="InterPro" id="IPR000568">
    <property type="entry name" value="ATP_synth_F0_asu"/>
</dbReference>
<feature type="transmembrane region" description="Helical" evidence="11">
    <location>
        <begin position="231"/>
        <end position="251"/>
    </location>
</feature>
<dbReference type="HAMAP" id="MF_01393">
    <property type="entry name" value="ATP_synth_a_bact"/>
    <property type="match status" value="1"/>
</dbReference>
<gene>
    <name evidence="11" type="primary">atpB</name>
    <name evidence="13" type="ORF">SAMN05660313_02531</name>
</gene>
<feature type="transmembrane region" description="Helical" evidence="11">
    <location>
        <begin position="295"/>
        <end position="313"/>
    </location>
</feature>
<dbReference type="Proteomes" id="UP000183257">
    <property type="component" value="Unassembled WGS sequence"/>
</dbReference>
<comment type="subcellular location">
    <subcellularLocation>
        <location evidence="11 12">Cell membrane</location>
        <topology evidence="11 12">Multi-pass membrane protein</topology>
    </subcellularLocation>
    <subcellularLocation>
        <location evidence="1">Membrane</location>
        <topology evidence="1">Multi-pass membrane protein</topology>
    </subcellularLocation>
</comment>
<dbReference type="GO" id="GO:0045259">
    <property type="term" value="C:proton-transporting ATP synthase complex"/>
    <property type="evidence" value="ECO:0007669"/>
    <property type="project" value="UniProtKB-KW"/>
</dbReference>
<protein>
    <recommendedName>
        <fullName evidence="11 12">ATP synthase subunit a</fullName>
    </recommendedName>
    <alternativeName>
        <fullName evidence="11">ATP synthase F0 sector subunit a</fullName>
    </alternativeName>
    <alternativeName>
        <fullName evidence="11">F-ATPase subunit 6</fullName>
    </alternativeName>
</protein>
<evidence type="ECO:0000256" key="9">
    <source>
        <dbReference type="ARBA" id="ARBA00023136"/>
    </source>
</evidence>
<keyword evidence="14" id="KW-1185">Reference proteome</keyword>
<dbReference type="GO" id="GO:0046933">
    <property type="term" value="F:proton-transporting ATP synthase activity, rotational mechanism"/>
    <property type="evidence" value="ECO:0007669"/>
    <property type="project" value="UniProtKB-UniRule"/>
</dbReference>
<evidence type="ECO:0000256" key="7">
    <source>
        <dbReference type="ARBA" id="ARBA00022989"/>
    </source>
</evidence>
<dbReference type="Gene3D" id="1.20.120.220">
    <property type="entry name" value="ATP synthase, F0 complex, subunit A"/>
    <property type="match status" value="1"/>
</dbReference>
<keyword evidence="8 11" id="KW-0406">Ion transport</keyword>
<evidence type="ECO:0000256" key="11">
    <source>
        <dbReference type="HAMAP-Rule" id="MF_01393"/>
    </source>
</evidence>
<dbReference type="PANTHER" id="PTHR11410:SF0">
    <property type="entry name" value="ATP SYNTHASE SUBUNIT A"/>
    <property type="match status" value="1"/>
</dbReference>
<dbReference type="EMBL" id="FPIY01000003">
    <property type="protein sequence ID" value="SFW56923.1"/>
    <property type="molecule type" value="Genomic_DNA"/>
</dbReference>
<dbReference type="NCBIfam" id="TIGR01131">
    <property type="entry name" value="ATP_synt_6_or_A"/>
    <property type="match status" value="1"/>
</dbReference>
<comment type="similarity">
    <text evidence="2 11 12">Belongs to the ATPase A chain family.</text>
</comment>
<dbReference type="SUPFAM" id="SSF81336">
    <property type="entry name" value="F1F0 ATP synthase subunit A"/>
    <property type="match status" value="1"/>
</dbReference>
<name>A0A1K1QB94_9FLAO</name>
<evidence type="ECO:0000256" key="6">
    <source>
        <dbReference type="ARBA" id="ARBA00022781"/>
    </source>
</evidence>
<evidence type="ECO:0000256" key="5">
    <source>
        <dbReference type="ARBA" id="ARBA00022692"/>
    </source>
</evidence>
<keyword evidence="5 11" id="KW-0812">Transmembrane</keyword>